<dbReference type="Proteomes" id="UP000198324">
    <property type="component" value="Unassembled WGS sequence"/>
</dbReference>
<sequence>MAERKNKRDALIRALSDADANRLAVLAQARENAKAAVLEKSSKSNMEALRTAEQMLAKFQADKGLDGTGAGLCFKNINEVHRYLSEQGYKAALSTLYNDKKFFPKRKGVISLRAVKGYIEAKKLEKRSASAQQEAEADAGLSSEARRLDADAALKEKRGRLLDLQLAKDEGALFPAETAERELAVRAQAFRLGLEGWAAKAGETVAATFGADPDLAAKAVVRVGGDPAKSGELVAFLLSRVPAFVTLFVDELAKALDDYASGVWLTPDMAERMRAWEQARALREVETCREACRLVGAPEDRAEALAAVFLVARRLTR</sequence>
<keyword evidence="2" id="KW-1185">Reference proteome</keyword>
<proteinExistence type="predicted"/>
<evidence type="ECO:0000313" key="2">
    <source>
        <dbReference type="Proteomes" id="UP000198324"/>
    </source>
</evidence>
<reference evidence="1 2" key="1">
    <citation type="submission" date="2017-06" db="EMBL/GenBank/DDBJ databases">
        <authorList>
            <person name="Kim H.J."/>
            <person name="Triplett B.A."/>
        </authorList>
    </citation>
    <scope>NUCLEOTIDE SEQUENCE [LARGE SCALE GENOMIC DNA]</scope>
    <source>
        <strain evidence="1 2">DSM 13116</strain>
    </source>
</reference>
<evidence type="ECO:0000313" key="1">
    <source>
        <dbReference type="EMBL" id="SNS16777.1"/>
    </source>
</evidence>
<dbReference type="EMBL" id="FZOC01000007">
    <property type="protein sequence ID" value="SNS16777.1"/>
    <property type="molecule type" value="Genomic_DNA"/>
</dbReference>
<dbReference type="RefSeq" id="WP_089275213.1">
    <property type="nucleotide sequence ID" value="NZ_FZOC01000007.1"/>
</dbReference>
<organism evidence="1 2">
    <name type="scientific">Humidesulfovibrio mexicanus</name>
    <dbReference type="NCBI Taxonomy" id="147047"/>
    <lineage>
        <taxon>Bacteria</taxon>
        <taxon>Pseudomonadati</taxon>
        <taxon>Thermodesulfobacteriota</taxon>
        <taxon>Desulfovibrionia</taxon>
        <taxon>Desulfovibrionales</taxon>
        <taxon>Desulfovibrionaceae</taxon>
        <taxon>Humidesulfovibrio</taxon>
    </lineage>
</organism>
<accession>A0A239C975</accession>
<gene>
    <name evidence="1" type="ORF">SAMN04488503_3024</name>
</gene>
<name>A0A239C975_9BACT</name>
<dbReference type="AlphaFoldDB" id="A0A239C975"/>
<protein>
    <submittedName>
        <fullName evidence="1">Uncharacterized protein</fullName>
    </submittedName>
</protein>